<accession>A0A422PQN3</accession>
<proteinExistence type="inferred from homology"/>
<dbReference type="SUPFAM" id="SSF55856">
    <property type="entry name" value="Cytochrome b5-like heme/steroid binding domain"/>
    <property type="match status" value="1"/>
</dbReference>
<dbReference type="Proteomes" id="UP000284403">
    <property type="component" value="Unassembled WGS sequence"/>
</dbReference>
<dbReference type="PROSITE" id="PS50255">
    <property type="entry name" value="CYTOCHROME_B5_2"/>
    <property type="match status" value="1"/>
</dbReference>
<organism evidence="7 8">
    <name type="scientific">Trypanosoma conorhini</name>
    <dbReference type="NCBI Taxonomy" id="83891"/>
    <lineage>
        <taxon>Eukaryota</taxon>
        <taxon>Discoba</taxon>
        <taxon>Euglenozoa</taxon>
        <taxon>Kinetoplastea</taxon>
        <taxon>Metakinetoplastina</taxon>
        <taxon>Trypanosomatida</taxon>
        <taxon>Trypanosomatidae</taxon>
        <taxon>Trypanosoma</taxon>
    </lineage>
</organism>
<evidence type="ECO:0000256" key="5">
    <source>
        <dbReference type="SAM" id="SignalP"/>
    </source>
</evidence>
<dbReference type="Pfam" id="PF00173">
    <property type="entry name" value="Cyt-b5"/>
    <property type="match status" value="1"/>
</dbReference>
<dbReference type="AlphaFoldDB" id="A0A422PQN3"/>
<dbReference type="GO" id="GO:0020037">
    <property type="term" value="F:heme binding"/>
    <property type="evidence" value="ECO:0007669"/>
    <property type="project" value="TreeGrafter"/>
</dbReference>
<dbReference type="SMART" id="SM01117">
    <property type="entry name" value="Cyt-b5"/>
    <property type="match status" value="1"/>
</dbReference>
<dbReference type="InterPro" id="IPR001199">
    <property type="entry name" value="Cyt_B5-like_heme/steroid-bd"/>
</dbReference>
<dbReference type="GeneID" id="40317496"/>
<evidence type="ECO:0000256" key="4">
    <source>
        <dbReference type="ARBA" id="ARBA00038168"/>
    </source>
</evidence>
<dbReference type="OrthoDB" id="260519at2759"/>
<dbReference type="RefSeq" id="XP_029229081.1">
    <property type="nucleotide sequence ID" value="XM_029370802.1"/>
</dbReference>
<name>A0A422PQN3_9TRYP</name>
<dbReference type="EMBL" id="MKKU01000188">
    <property type="protein sequence ID" value="RNF20056.1"/>
    <property type="molecule type" value="Genomic_DNA"/>
</dbReference>
<gene>
    <name evidence="7" type="ORF">Tco025E_03885</name>
</gene>
<comment type="similarity">
    <text evidence="4">Belongs to the cytochrome b5 family.</text>
</comment>
<dbReference type="GO" id="GO:0046872">
    <property type="term" value="F:metal ion binding"/>
    <property type="evidence" value="ECO:0007669"/>
    <property type="project" value="UniProtKB-KW"/>
</dbReference>
<keyword evidence="5" id="KW-0732">Signal</keyword>
<dbReference type="PANTHER" id="PTHR19359">
    <property type="entry name" value="CYTOCHROME B5"/>
    <property type="match status" value="1"/>
</dbReference>
<dbReference type="Gene3D" id="3.10.120.10">
    <property type="entry name" value="Cytochrome b5-like heme/steroid binding domain"/>
    <property type="match status" value="1"/>
</dbReference>
<evidence type="ECO:0000256" key="3">
    <source>
        <dbReference type="ARBA" id="ARBA00023004"/>
    </source>
</evidence>
<keyword evidence="8" id="KW-1185">Reference proteome</keyword>
<protein>
    <recommendedName>
        <fullName evidence="6">Cytochrome b5 heme-binding domain-containing protein</fullName>
    </recommendedName>
</protein>
<keyword evidence="1" id="KW-0349">Heme</keyword>
<evidence type="ECO:0000313" key="8">
    <source>
        <dbReference type="Proteomes" id="UP000284403"/>
    </source>
</evidence>
<feature type="signal peptide" evidence="5">
    <location>
        <begin position="1"/>
        <end position="18"/>
    </location>
</feature>
<sequence length="129" mass="14090">MLLIGILVLLVTVCAMLALRPCSDHRKNSGDAKGGNEVHNFFVSAGGFRCQQAAYFAREEVARHASESDLWLVIDGNVLDVSLFVRQHPGGLLIMEGAGGRDAAALFSEFHLPSTVKLFEKYCIGRLKE</sequence>
<evidence type="ECO:0000256" key="2">
    <source>
        <dbReference type="ARBA" id="ARBA00022723"/>
    </source>
</evidence>
<evidence type="ECO:0000259" key="6">
    <source>
        <dbReference type="PROSITE" id="PS50255"/>
    </source>
</evidence>
<keyword evidence="2" id="KW-0479">Metal-binding</keyword>
<dbReference type="InterPro" id="IPR050668">
    <property type="entry name" value="Cytochrome_b5"/>
</dbReference>
<keyword evidence="3" id="KW-0408">Iron</keyword>
<feature type="chain" id="PRO_5019316928" description="Cytochrome b5 heme-binding domain-containing protein" evidence="5">
    <location>
        <begin position="19"/>
        <end position="129"/>
    </location>
</feature>
<dbReference type="PANTHER" id="PTHR19359:SF25">
    <property type="entry name" value="CYTOCHROME B5 HEME-BINDING DOMAIN-CONTAINING PROTEIN"/>
    <property type="match status" value="1"/>
</dbReference>
<comment type="caution">
    <text evidence="7">The sequence shown here is derived from an EMBL/GenBank/DDBJ whole genome shotgun (WGS) entry which is preliminary data.</text>
</comment>
<feature type="domain" description="Cytochrome b5 heme-binding" evidence="6">
    <location>
        <begin position="53"/>
        <end position="128"/>
    </location>
</feature>
<evidence type="ECO:0000313" key="7">
    <source>
        <dbReference type="EMBL" id="RNF20056.1"/>
    </source>
</evidence>
<reference evidence="7 8" key="1">
    <citation type="journal article" date="2018" name="BMC Genomics">
        <title>Genomic comparison of Trypanosoma conorhini and Trypanosoma rangeli to Trypanosoma cruzi strains of high and low virulence.</title>
        <authorList>
            <person name="Bradwell K.R."/>
            <person name="Koparde V.N."/>
            <person name="Matveyev A.V."/>
            <person name="Serrano M.G."/>
            <person name="Alves J.M."/>
            <person name="Parikh H."/>
            <person name="Huang B."/>
            <person name="Lee V."/>
            <person name="Espinosa-Alvarez O."/>
            <person name="Ortiz P.A."/>
            <person name="Costa-Martins A.G."/>
            <person name="Teixeira M.M."/>
            <person name="Buck G.A."/>
        </authorList>
    </citation>
    <scope>NUCLEOTIDE SEQUENCE [LARGE SCALE GENOMIC DNA]</scope>
    <source>
        <strain evidence="7 8">025E</strain>
    </source>
</reference>
<evidence type="ECO:0000256" key="1">
    <source>
        <dbReference type="ARBA" id="ARBA00022617"/>
    </source>
</evidence>
<dbReference type="InterPro" id="IPR036400">
    <property type="entry name" value="Cyt_B5-like_heme/steroid_sf"/>
</dbReference>
<dbReference type="GO" id="GO:0016020">
    <property type="term" value="C:membrane"/>
    <property type="evidence" value="ECO:0007669"/>
    <property type="project" value="TreeGrafter"/>
</dbReference>